<accession>A0A0F9FCW5</accession>
<evidence type="ECO:0000313" key="1">
    <source>
        <dbReference type="EMBL" id="KKL55130.1"/>
    </source>
</evidence>
<protein>
    <submittedName>
        <fullName evidence="1">Uncharacterized protein</fullName>
    </submittedName>
</protein>
<dbReference type="AlphaFoldDB" id="A0A0F9FCW5"/>
<dbReference type="EMBL" id="LAZR01030952">
    <property type="protein sequence ID" value="KKL55130.1"/>
    <property type="molecule type" value="Genomic_DNA"/>
</dbReference>
<feature type="non-terminal residue" evidence="1">
    <location>
        <position position="1"/>
    </location>
</feature>
<reference evidence="1" key="1">
    <citation type="journal article" date="2015" name="Nature">
        <title>Complex archaea that bridge the gap between prokaryotes and eukaryotes.</title>
        <authorList>
            <person name="Spang A."/>
            <person name="Saw J.H."/>
            <person name="Jorgensen S.L."/>
            <person name="Zaremba-Niedzwiedzka K."/>
            <person name="Martijn J."/>
            <person name="Lind A.E."/>
            <person name="van Eijk R."/>
            <person name="Schleper C."/>
            <person name="Guy L."/>
            <person name="Ettema T.J."/>
        </authorList>
    </citation>
    <scope>NUCLEOTIDE SEQUENCE</scope>
</reference>
<name>A0A0F9FCW5_9ZZZZ</name>
<comment type="caution">
    <text evidence="1">The sequence shown here is derived from an EMBL/GenBank/DDBJ whole genome shotgun (WGS) entry which is preliminary data.</text>
</comment>
<gene>
    <name evidence="1" type="ORF">LCGC14_2258510</name>
</gene>
<organism evidence="1">
    <name type="scientific">marine sediment metagenome</name>
    <dbReference type="NCBI Taxonomy" id="412755"/>
    <lineage>
        <taxon>unclassified sequences</taxon>
        <taxon>metagenomes</taxon>
        <taxon>ecological metagenomes</taxon>
    </lineage>
</organism>
<proteinExistence type="predicted"/>
<sequence>QIEEMAGHLLIMALKEEAKNTEEAVRTGERRRKPIENIAVL</sequence>